<dbReference type="GeneID" id="19202438"/>
<dbReference type="KEGG" id="cput:CONPUDRAFT_148089"/>
<protein>
    <submittedName>
        <fullName evidence="1">Uncharacterized protein</fullName>
    </submittedName>
</protein>
<sequence length="203" mass="21995">MFPELCILQLVGPNISGHSTLPPCRPCSSALIFAICPSNCKVSAKSLYDEPERKLADNVPFLETPVANFVSTLNLNHSKFDLAAAGGLRTNWHRSHRPRSLTLQAVDYDTGARAPLRLAAAAASTSISSSACRLKLTWLDAESSLELHTIDPDILWPYPSSEPLFAFTSALATCTFSAGLEEISISKLYSDEILFLTNSGQPL</sequence>
<gene>
    <name evidence="1" type="ORF">CONPUDRAFT_148089</name>
</gene>
<dbReference type="AlphaFoldDB" id="A0A5M3N3M9"/>
<accession>A0A5M3N3M9</accession>
<dbReference type="EMBL" id="JH711573">
    <property type="protein sequence ID" value="EIW85958.1"/>
    <property type="molecule type" value="Genomic_DNA"/>
</dbReference>
<evidence type="ECO:0000313" key="1">
    <source>
        <dbReference type="EMBL" id="EIW85958.1"/>
    </source>
</evidence>
<reference evidence="2" key="1">
    <citation type="journal article" date="2012" name="Science">
        <title>The Paleozoic origin of enzymatic lignin decomposition reconstructed from 31 fungal genomes.</title>
        <authorList>
            <person name="Floudas D."/>
            <person name="Binder M."/>
            <person name="Riley R."/>
            <person name="Barry K."/>
            <person name="Blanchette R.A."/>
            <person name="Henrissat B."/>
            <person name="Martinez A.T."/>
            <person name="Otillar R."/>
            <person name="Spatafora J.W."/>
            <person name="Yadav J.S."/>
            <person name="Aerts A."/>
            <person name="Benoit I."/>
            <person name="Boyd A."/>
            <person name="Carlson A."/>
            <person name="Copeland A."/>
            <person name="Coutinho P.M."/>
            <person name="de Vries R.P."/>
            <person name="Ferreira P."/>
            <person name="Findley K."/>
            <person name="Foster B."/>
            <person name="Gaskell J."/>
            <person name="Glotzer D."/>
            <person name="Gorecki P."/>
            <person name="Heitman J."/>
            <person name="Hesse C."/>
            <person name="Hori C."/>
            <person name="Igarashi K."/>
            <person name="Jurgens J.A."/>
            <person name="Kallen N."/>
            <person name="Kersten P."/>
            <person name="Kohler A."/>
            <person name="Kuees U."/>
            <person name="Kumar T.K.A."/>
            <person name="Kuo A."/>
            <person name="LaButti K."/>
            <person name="Larrondo L.F."/>
            <person name="Lindquist E."/>
            <person name="Ling A."/>
            <person name="Lombard V."/>
            <person name="Lucas S."/>
            <person name="Lundell T."/>
            <person name="Martin R."/>
            <person name="McLaughlin D.J."/>
            <person name="Morgenstern I."/>
            <person name="Morin E."/>
            <person name="Murat C."/>
            <person name="Nagy L.G."/>
            <person name="Nolan M."/>
            <person name="Ohm R.A."/>
            <person name="Patyshakuliyeva A."/>
            <person name="Rokas A."/>
            <person name="Ruiz-Duenas F.J."/>
            <person name="Sabat G."/>
            <person name="Salamov A."/>
            <person name="Samejima M."/>
            <person name="Schmutz J."/>
            <person name="Slot J.C."/>
            <person name="St John F."/>
            <person name="Stenlid J."/>
            <person name="Sun H."/>
            <person name="Sun S."/>
            <person name="Syed K."/>
            <person name="Tsang A."/>
            <person name="Wiebenga A."/>
            <person name="Young D."/>
            <person name="Pisabarro A."/>
            <person name="Eastwood D.C."/>
            <person name="Martin F."/>
            <person name="Cullen D."/>
            <person name="Grigoriev I.V."/>
            <person name="Hibbett D.S."/>
        </authorList>
    </citation>
    <scope>NUCLEOTIDE SEQUENCE [LARGE SCALE GENOMIC DNA]</scope>
    <source>
        <strain evidence="2">RWD-64-598 SS2</strain>
    </source>
</reference>
<comment type="caution">
    <text evidence="1">The sequence shown here is derived from an EMBL/GenBank/DDBJ whole genome shotgun (WGS) entry which is preliminary data.</text>
</comment>
<dbReference type="RefSeq" id="XP_007762939.1">
    <property type="nucleotide sequence ID" value="XM_007764749.1"/>
</dbReference>
<dbReference type="Proteomes" id="UP000053558">
    <property type="component" value="Unassembled WGS sequence"/>
</dbReference>
<proteinExistence type="predicted"/>
<keyword evidence="2" id="KW-1185">Reference proteome</keyword>
<evidence type="ECO:0000313" key="2">
    <source>
        <dbReference type="Proteomes" id="UP000053558"/>
    </source>
</evidence>
<name>A0A5M3N3M9_CONPW</name>
<organism evidence="1 2">
    <name type="scientific">Coniophora puteana (strain RWD-64-598)</name>
    <name type="common">Brown rot fungus</name>
    <dbReference type="NCBI Taxonomy" id="741705"/>
    <lineage>
        <taxon>Eukaryota</taxon>
        <taxon>Fungi</taxon>
        <taxon>Dikarya</taxon>
        <taxon>Basidiomycota</taxon>
        <taxon>Agaricomycotina</taxon>
        <taxon>Agaricomycetes</taxon>
        <taxon>Agaricomycetidae</taxon>
        <taxon>Boletales</taxon>
        <taxon>Coniophorineae</taxon>
        <taxon>Coniophoraceae</taxon>
        <taxon>Coniophora</taxon>
    </lineage>
</organism>